<evidence type="ECO:0000313" key="7">
    <source>
        <dbReference type="Proteomes" id="UP000095767"/>
    </source>
</evidence>
<accession>A0A1E5WM90</accession>
<dbReference type="NCBIfam" id="TIGR01614">
    <property type="entry name" value="PME_inhib"/>
    <property type="match status" value="1"/>
</dbReference>
<feature type="domain" description="Pectinesterase inhibitor" evidence="5">
    <location>
        <begin position="14"/>
        <end position="111"/>
    </location>
</feature>
<dbReference type="Pfam" id="PF04043">
    <property type="entry name" value="PMEI"/>
    <property type="match status" value="1"/>
</dbReference>
<keyword evidence="7" id="KW-1185">Reference proteome</keyword>
<reference evidence="6 7" key="1">
    <citation type="submission" date="2016-09" db="EMBL/GenBank/DDBJ databases">
        <title>The draft genome of Dichanthelium oligosanthes: A C3 panicoid grass species.</title>
        <authorList>
            <person name="Studer A.J."/>
            <person name="Schnable J.C."/>
            <person name="Brutnell T.P."/>
        </authorList>
    </citation>
    <scope>NUCLEOTIDE SEQUENCE [LARGE SCALE GENOMIC DNA]</scope>
    <source>
        <strain evidence="7">cv. Kellogg 1175</strain>
        <tissue evidence="6">Leaf</tissue>
    </source>
</reference>
<dbReference type="InterPro" id="IPR006501">
    <property type="entry name" value="Pectinesterase_inhib_dom"/>
</dbReference>
<feature type="region of interest" description="Disordered" evidence="4">
    <location>
        <begin position="114"/>
        <end position="135"/>
    </location>
</feature>
<evidence type="ECO:0000313" key="6">
    <source>
        <dbReference type="EMBL" id="OEL38499.1"/>
    </source>
</evidence>
<dbReference type="GO" id="GO:0004857">
    <property type="term" value="F:enzyme inhibitor activity"/>
    <property type="evidence" value="ECO:0007669"/>
    <property type="project" value="InterPro"/>
</dbReference>
<dbReference type="EMBL" id="LWDX02001559">
    <property type="protein sequence ID" value="OEL38499.1"/>
    <property type="molecule type" value="Genomic_DNA"/>
</dbReference>
<evidence type="ECO:0000256" key="2">
    <source>
        <dbReference type="ARBA" id="ARBA00023157"/>
    </source>
</evidence>
<sequence length="155" mass="16995">MVAILVLHSVDASAVEGTCKAAADNNKHVNKEFCMQELSKHPDSPHADTWGLAKVAAAVGAINAMSSVADIKALQTKPGTDDKTMEVLVQCQVFYTDVDYSFNRARDQINRLNYGPGRGRRRRTLPPILRGTASTDSPRLRFHRLSRCTAGTLSR</sequence>
<dbReference type="PANTHER" id="PTHR35357">
    <property type="entry name" value="OS02G0537100 PROTEIN"/>
    <property type="match status" value="1"/>
</dbReference>
<keyword evidence="1" id="KW-0732">Signal</keyword>
<dbReference type="PANTHER" id="PTHR35357:SF13">
    <property type="entry name" value="OS02G0537100 PROTEIN"/>
    <property type="match status" value="1"/>
</dbReference>
<dbReference type="OrthoDB" id="686060at2759"/>
<evidence type="ECO:0000256" key="4">
    <source>
        <dbReference type="SAM" id="MobiDB-lite"/>
    </source>
</evidence>
<dbReference type="Proteomes" id="UP000095767">
    <property type="component" value="Unassembled WGS sequence"/>
</dbReference>
<dbReference type="Gene3D" id="1.20.140.40">
    <property type="entry name" value="Invertase/pectin methylesterase inhibitor family protein"/>
    <property type="match status" value="1"/>
</dbReference>
<comment type="caution">
    <text evidence="6">The sequence shown here is derived from an EMBL/GenBank/DDBJ whole genome shotgun (WGS) entry which is preliminary data.</text>
</comment>
<keyword evidence="2" id="KW-1015">Disulfide bond</keyword>
<gene>
    <name evidence="6" type="ORF">BAE44_0000483</name>
</gene>
<dbReference type="STRING" id="888268.A0A1E5WM90"/>
<name>A0A1E5WM90_9POAL</name>
<dbReference type="InterPro" id="IPR035513">
    <property type="entry name" value="Invertase/methylesterase_inhib"/>
</dbReference>
<dbReference type="AlphaFoldDB" id="A0A1E5WM90"/>
<dbReference type="SUPFAM" id="SSF101148">
    <property type="entry name" value="Plant invertase/pectin methylesterase inhibitor"/>
    <property type="match status" value="1"/>
</dbReference>
<organism evidence="6 7">
    <name type="scientific">Dichanthelium oligosanthes</name>
    <dbReference type="NCBI Taxonomy" id="888268"/>
    <lineage>
        <taxon>Eukaryota</taxon>
        <taxon>Viridiplantae</taxon>
        <taxon>Streptophyta</taxon>
        <taxon>Embryophyta</taxon>
        <taxon>Tracheophyta</taxon>
        <taxon>Spermatophyta</taxon>
        <taxon>Magnoliopsida</taxon>
        <taxon>Liliopsida</taxon>
        <taxon>Poales</taxon>
        <taxon>Poaceae</taxon>
        <taxon>PACMAD clade</taxon>
        <taxon>Panicoideae</taxon>
        <taxon>Panicodae</taxon>
        <taxon>Paniceae</taxon>
        <taxon>Dichantheliinae</taxon>
        <taxon>Dichanthelium</taxon>
    </lineage>
</organism>
<protein>
    <recommendedName>
        <fullName evidence="5">Pectinesterase inhibitor domain-containing protein</fullName>
    </recommendedName>
</protein>
<proteinExistence type="inferred from homology"/>
<evidence type="ECO:0000259" key="5">
    <source>
        <dbReference type="Pfam" id="PF04043"/>
    </source>
</evidence>
<comment type="similarity">
    <text evidence="3">Belongs to the PMEI family.</text>
</comment>
<evidence type="ECO:0000256" key="1">
    <source>
        <dbReference type="ARBA" id="ARBA00022729"/>
    </source>
</evidence>
<evidence type="ECO:0000256" key="3">
    <source>
        <dbReference type="ARBA" id="ARBA00038471"/>
    </source>
</evidence>